<feature type="transmembrane region" description="Helical" evidence="1">
    <location>
        <begin position="37"/>
        <end position="60"/>
    </location>
</feature>
<keyword evidence="3" id="KW-1185">Reference proteome</keyword>
<comment type="caution">
    <text evidence="2">The sequence shown here is derived from an EMBL/GenBank/DDBJ whole genome shotgun (WGS) entry which is preliminary data.</text>
</comment>
<keyword evidence="1" id="KW-0812">Transmembrane</keyword>
<reference evidence="3" key="1">
    <citation type="journal article" date="2019" name="Int. J. Syst. Evol. Microbiol.">
        <title>The Global Catalogue of Microorganisms (GCM) 10K type strain sequencing project: providing services to taxonomists for standard genome sequencing and annotation.</title>
        <authorList>
            <consortium name="The Broad Institute Genomics Platform"/>
            <consortium name="The Broad Institute Genome Sequencing Center for Infectious Disease"/>
            <person name="Wu L."/>
            <person name="Ma J."/>
        </authorList>
    </citation>
    <scope>NUCLEOTIDE SEQUENCE [LARGE SCALE GENOMIC DNA]</scope>
    <source>
        <strain evidence="3">CGMCC 4.7289</strain>
    </source>
</reference>
<feature type="transmembrane region" description="Helical" evidence="1">
    <location>
        <begin position="247"/>
        <end position="267"/>
    </location>
</feature>
<evidence type="ECO:0000313" key="2">
    <source>
        <dbReference type="EMBL" id="MFC4130481.1"/>
    </source>
</evidence>
<dbReference type="EMBL" id="JBHSAY010000005">
    <property type="protein sequence ID" value="MFC4130481.1"/>
    <property type="molecule type" value="Genomic_DNA"/>
</dbReference>
<organism evidence="2 3">
    <name type="scientific">Hamadaea flava</name>
    <dbReference type="NCBI Taxonomy" id="1742688"/>
    <lineage>
        <taxon>Bacteria</taxon>
        <taxon>Bacillati</taxon>
        <taxon>Actinomycetota</taxon>
        <taxon>Actinomycetes</taxon>
        <taxon>Micromonosporales</taxon>
        <taxon>Micromonosporaceae</taxon>
        <taxon>Hamadaea</taxon>
    </lineage>
</organism>
<feature type="transmembrane region" description="Helical" evidence="1">
    <location>
        <begin position="157"/>
        <end position="176"/>
    </location>
</feature>
<feature type="transmembrane region" description="Helical" evidence="1">
    <location>
        <begin position="130"/>
        <end position="151"/>
    </location>
</feature>
<proteinExistence type="predicted"/>
<name>A0ABV8LHU1_9ACTN</name>
<accession>A0ABV8LHU1</accession>
<protein>
    <submittedName>
        <fullName evidence="2">Uncharacterized protein</fullName>
    </submittedName>
</protein>
<keyword evidence="1" id="KW-1133">Transmembrane helix</keyword>
<dbReference type="Proteomes" id="UP001595816">
    <property type="component" value="Unassembled WGS sequence"/>
</dbReference>
<evidence type="ECO:0000256" key="1">
    <source>
        <dbReference type="SAM" id="Phobius"/>
    </source>
</evidence>
<feature type="transmembrane region" description="Helical" evidence="1">
    <location>
        <begin position="188"/>
        <end position="206"/>
    </location>
</feature>
<sequence length="379" mass="38887">MKRLGLWGAVPAALAAGAALVLLLAWSSPRGDDEAPAGYLLGLAAVSGPWMVAAAILWYAASRWVGVRMSGVDGPARVLALAVATLPTERRDWGAAMTAELEQVTTDRWRFALGCTRTALFPPRGNRAPALVVAGGTVVLAVVTALVVHRALPGMRLFAVVFVGIVGLLATVGVARSWRVRRPGHAKALMVVGGGAVAAGVGVTGYDLSRDPAASLGTGPAVWLALLLGMGLWLSVAPPRSLTTSRLARWTGLGAGVTLAATVFVAARTNDGGGILFVPLVVSIGVVLVAALVVARLERSFAAGLQSMVWTVTIAGLLGFAIWVFEAMRWSAAHGTSLLDGAAGGGHVRDAIVWILFAVPLVALPFGVIGAAVGSLARR</sequence>
<feature type="transmembrane region" description="Helical" evidence="1">
    <location>
        <begin position="351"/>
        <end position="377"/>
    </location>
</feature>
<evidence type="ECO:0000313" key="3">
    <source>
        <dbReference type="Proteomes" id="UP001595816"/>
    </source>
</evidence>
<keyword evidence="1" id="KW-0472">Membrane</keyword>
<gene>
    <name evidence="2" type="ORF">ACFOZ4_07685</name>
</gene>
<feature type="transmembrane region" description="Helical" evidence="1">
    <location>
        <begin position="212"/>
        <end position="235"/>
    </location>
</feature>
<feature type="transmembrane region" description="Helical" evidence="1">
    <location>
        <begin position="307"/>
        <end position="325"/>
    </location>
</feature>
<feature type="transmembrane region" description="Helical" evidence="1">
    <location>
        <begin position="273"/>
        <end position="295"/>
    </location>
</feature>
<dbReference type="RefSeq" id="WP_253757815.1">
    <property type="nucleotide sequence ID" value="NZ_JAMZDZ010000001.1"/>
</dbReference>